<dbReference type="InterPro" id="IPR011045">
    <property type="entry name" value="N2O_reductase_N"/>
</dbReference>
<evidence type="ECO:0000256" key="1">
    <source>
        <dbReference type="SAM" id="SignalP"/>
    </source>
</evidence>
<accession>A0ABW0MA12</accession>
<organism evidence="2 3">
    <name type="scientific">Paraherbaspirillum soli</name>
    <dbReference type="NCBI Taxonomy" id="631222"/>
    <lineage>
        <taxon>Bacteria</taxon>
        <taxon>Pseudomonadati</taxon>
        <taxon>Pseudomonadota</taxon>
        <taxon>Betaproteobacteria</taxon>
        <taxon>Burkholderiales</taxon>
        <taxon>Oxalobacteraceae</taxon>
        <taxon>Paraherbaspirillum</taxon>
    </lineage>
</organism>
<dbReference type="SUPFAM" id="SSF50974">
    <property type="entry name" value="Nitrous oxide reductase, N-terminal domain"/>
    <property type="match status" value="1"/>
</dbReference>
<sequence>MRFLFILLILFVASDSYAENICGFVHISKESNDGIIINFKGMHRIKVNHNVNGWAVSKSGKWFVVYGLPIHIERQFPQTTYLSVYKNIKEPKIMKTQSFGGGIFEVKFDNKEKNIFVSEQRGIYKMNTNTLKIKNIGINVDLESEIYSGACN</sequence>
<gene>
    <name evidence="2" type="ORF">ACFPM8_07405</name>
</gene>
<evidence type="ECO:0000313" key="2">
    <source>
        <dbReference type="EMBL" id="MFC5473782.1"/>
    </source>
</evidence>
<proteinExistence type="predicted"/>
<keyword evidence="3" id="KW-1185">Reference proteome</keyword>
<keyword evidence="1" id="KW-0732">Signal</keyword>
<name>A0ABW0MA12_9BURK</name>
<dbReference type="RefSeq" id="WP_378996579.1">
    <property type="nucleotide sequence ID" value="NZ_JBHSMT010000012.1"/>
</dbReference>
<evidence type="ECO:0000313" key="3">
    <source>
        <dbReference type="Proteomes" id="UP001596045"/>
    </source>
</evidence>
<comment type="caution">
    <text evidence="2">The sequence shown here is derived from an EMBL/GenBank/DDBJ whole genome shotgun (WGS) entry which is preliminary data.</text>
</comment>
<feature type="signal peptide" evidence="1">
    <location>
        <begin position="1"/>
        <end position="18"/>
    </location>
</feature>
<reference evidence="3" key="1">
    <citation type="journal article" date="2019" name="Int. J. Syst. Evol. Microbiol.">
        <title>The Global Catalogue of Microorganisms (GCM) 10K type strain sequencing project: providing services to taxonomists for standard genome sequencing and annotation.</title>
        <authorList>
            <consortium name="The Broad Institute Genomics Platform"/>
            <consortium name="The Broad Institute Genome Sequencing Center for Infectious Disease"/>
            <person name="Wu L."/>
            <person name="Ma J."/>
        </authorList>
    </citation>
    <scope>NUCLEOTIDE SEQUENCE [LARGE SCALE GENOMIC DNA]</scope>
    <source>
        <strain evidence="3">JCM 17066</strain>
    </source>
</reference>
<dbReference type="Proteomes" id="UP001596045">
    <property type="component" value="Unassembled WGS sequence"/>
</dbReference>
<feature type="chain" id="PRO_5046478340" evidence="1">
    <location>
        <begin position="19"/>
        <end position="152"/>
    </location>
</feature>
<protein>
    <submittedName>
        <fullName evidence="2">Uncharacterized protein</fullName>
    </submittedName>
</protein>
<dbReference type="EMBL" id="JBHSMT010000012">
    <property type="protein sequence ID" value="MFC5473782.1"/>
    <property type="molecule type" value="Genomic_DNA"/>
</dbReference>